<dbReference type="InterPro" id="IPR021494">
    <property type="entry name" value="DUF3149"/>
</dbReference>
<evidence type="ECO:0000313" key="2">
    <source>
        <dbReference type="EMBL" id="CAG2140646.1"/>
    </source>
</evidence>
<accession>A0A916IUJ0</accession>
<gene>
    <name evidence="2" type="ORF">LMG31506_02361</name>
</gene>
<feature type="transmembrane region" description="Helical" evidence="1">
    <location>
        <begin position="6"/>
        <end position="30"/>
    </location>
</feature>
<comment type="caution">
    <text evidence="2">The sequence shown here is derived from an EMBL/GenBank/DDBJ whole genome shotgun (WGS) entry which is preliminary data.</text>
</comment>
<keyword evidence="1" id="KW-0472">Membrane</keyword>
<dbReference type="RefSeq" id="WP_211947327.1">
    <property type="nucleotide sequence ID" value="NZ_CAJPUY010000007.1"/>
</dbReference>
<evidence type="ECO:0000313" key="3">
    <source>
        <dbReference type="Proteomes" id="UP000672934"/>
    </source>
</evidence>
<dbReference type="AlphaFoldDB" id="A0A916IUJ0"/>
<name>A0A916IUJ0_9BURK</name>
<reference evidence="2" key="1">
    <citation type="submission" date="2021-03" db="EMBL/GenBank/DDBJ databases">
        <authorList>
            <person name="Peeters C."/>
        </authorList>
    </citation>
    <scope>NUCLEOTIDE SEQUENCE</scope>
    <source>
        <strain evidence="2">LMG 31506</strain>
    </source>
</reference>
<keyword evidence="1" id="KW-1133">Transmembrane helix</keyword>
<dbReference type="Proteomes" id="UP000672934">
    <property type="component" value="Unassembled WGS sequence"/>
</dbReference>
<evidence type="ECO:0000256" key="1">
    <source>
        <dbReference type="SAM" id="Phobius"/>
    </source>
</evidence>
<dbReference type="Pfam" id="PF11346">
    <property type="entry name" value="DUF3149"/>
    <property type="match status" value="1"/>
</dbReference>
<protein>
    <recommendedName>
        <fullName evidence="4">DUF3149 domain-containing protein</fullName>
    </recommendedName>
</protein>
<keyword evidence="3" id="KW-1185">Reference proteome</keyword>
<evidence type="ECO:0008006" key="4">
    <source>
        <dbReference type="Google" id="ProtNLM"/>
    </source>
</evidence>
<sequence>MEAFKILFTTGTGLMSLGVIVFIIGMAWFFARMFSRKMREDAAAAKAAARDRPASRTGSH</sequence>
<proteinExistence type="predicted"/>
<organism evidence="2 3">
    <name type="scientific">Cupriavidus yeoncheonensis</name>
    <dbReference type="NCBI Taxonomy" id="1462994"/>
    <lineage>
        <taxon>Bacteria</taxon>
        <taxon>Pseudomonadati</taxon>
        <taxon>Pseudomonadota</taxon>
        <taxon>Betaproteobacteria</taxon>
        <taxon>Burkholderiales</taxon>
        <taxon>Burkholderiaceae</taxon>
        <taxon>Cupriavidus</taxon>
    </lineage>
</organism>
<dbReference type="EMBL" id="CAJPUY010000007">
    <property type="protein sequence ID" value="CAG2140646.1"/>
    <property type="molecule type" value="Genomic_DNA"/>
</dbReference>
<keyword evidence="1" id="KW-0812">Transmembrane</keyword>